<dbReference type="InterPro" id="IPR013196">
    <property type="entry name" value="HTH_11"/>
</dbReference>
<gene>
    <name evidence="2" type="ordered locus">Maeo_1362</name>
</gene>
<dbReference type="AlphaFoldDB" id="A6UWR6"/>
<evidence type="ECO:0000313" key="2">
    <source>
        <dbReference type="EMBL" id="ABR56938.1"/>
    </source>
</evidence>
<dbReference type="Proteomes" id="UP000001106">
    <property type="component" value="Chromosome"/>
</dbReference>
<evidence type="ECO:0000259" key="1">
    <source>
        <dbReference type="Pfam" id="PF08279"/>
    </source>
</evidence>
<dbReference type="Gene3D" id="1.10.10.10">
    <property type="entry name" value="Winged helix-like DNA-binding domain superfamily/Winged helix DNA-binding domain"/>
    <property type="match status" value="1"/>
</dbReference>
<name>A6UWR6_META3</name>
<dbReference type="KEGG" id="mae:Maeo_1362"/>
<accession>A6UWR6</accession>
<protein>
    <submittedName>
        <fullName evidence="2">Helix-turn-helix type 11 domain protein</fullName>
    </submittedName>
</protein>
<sequence length="104" mass="12082">MEQNKQNNNSNINIDFWTFLEQCYNNNVKIDLGHLKILTALLHSNSNYVSGEYLKKCIDRDSRGAVHKRIRDLKILGFEIVTKSGNFGGYKLIKIPEWFKLSGY</sequence>
<organism evidence="2 3">
    <name type="scientific">Methanococcus aeolicus (strain ATCC BAA-1280 / DSM 17508 / OCM 812 / Nankai-3)</name>
    <dbReference type="NCBI Taxonomy" id="419665"/>
    <lineage>
        <taxon>Archaea</taxon>
        <taxon>Methanobacteriati</taxon>
        <taxon>Methanobacteriota</taxon>
        <taxon>Methanomada group</taxon>
        <taxon>Methanococci</taxon>
        <taxon>Methanococcales</taxon>
        <taxon>Methanococcaceae</taxon>
        <taxon>Methanococcus</taxon>
    </lineage>
</organism>
<dbReference type="EMBL" id="CP000743">
    <property type="protein sequence ID" value="ABR56938.1"/>
    <property type="molecule type" value="Genomic_DNA"/>
</dbReference>
<dbReference type="eggNOG" id="arCOG05062">
    <property type="taxonomic scope" value="Archaea"/>
</dbReference>
<dbReference type="InterPro" id="IPR036388">
    <property type="entry name" value="WH-like_DNA-bd_sf"/>
</dbReference>
<dbReference type="RefSeq" id="WP_011974070.1">
    <property type="nucleotide sequence ID" value="NC_009635.1"/>
</dbReference>
<dbReference type="GeneID" id="5327180"/>
<dbReference type="HOGENOM" id="CLU_158394_0_0_2"/>
<dbReference type="STRING" id="419665.Maeo_1362"/>
<dbReference type="OrthoDB" id="63512at2157"/>
<proteinExistence type="predicted"/>
<feature type="domain" description="Helix-turn-helix type 11" evidence="1">
    <location>
        <begin position="35"/>
        <end position="91"/>
    </location>
</feature>
<keyword evidence="3" id="KW-1185">Reference proteome</keyword>
<evidence type="ECO:0000313" key="3">
    <source>
        <dbReference type="Proteomes" id="UP000001106"/>
    </source>
</evidence>
<dbReference type="Pfam" id="PF08279">
    <property type="entry name" value="HTH_11"/>
    <property type="match status" value="1"/>
</dbReference>
<reference evidence="2" key="1">
    <citation type="submission" date="2007-06" db="EMBL/GenBank/DDBJ databases">
        <title>Complete sequence of Methanococcus aeolicus Nankai-3.</title>
        <authorList>
            <consortium name="US DOE Joint Genome Institute"/>
            <person name="Copeland A."/>
            <person name="Lucas S."/>
            <person name="Lapidus A."/>
            <person name="Barry K."/>
            <person name="Glavina del Rio T."/>
            <person name="Dalin E."/>
            <person name="Tice H."/>
            <person name="Pitluck S."/>
            <person name="Chain P."/>
            <person name="Malfatti S."/>
            <person name="Shin M."/>
            <person name="Vergez L."/>
            <person name="Schmutz J."/>
            <person name="Larimer F."/>
            <person name="Land M."/>
            <person name="Hauser L."/>
            <person name="Kyrpides N."/>
            <person name="Lykidis A."/>
            <person name="Sieprawska-Lupa M."/>
            <person name="Whitman W.B."/>
            <person name="Richardson P."/>
        </authorList>
    </citation>
    <scope>NUCLEOTIDE SEQUENCE [LARGE SCALE GENOMIC DNA]</scope>
    <source>
        <strain evidence="2">Nankai-3</strain>
    </source>
</reference>